<evidence type="ECO:0000256" key="2">
    <source>
        <dbReference type="ARBA" id="ARBA00061115"/>
    </source>
</evidence>
<comment type="caution">
    <text evidence="6">The sequence shown here is derived from an EMBL/GenBank/DDBJ whole genome shotgun (WGS) entry which is preliminary data.</text>
</comment>
<dbReference type="Proteomes" id="UP000256429">
    <property type="component" value="Unassembled WGS sequence"/>
</dbReference>
<dbReference type="PANTHER" id="PTHR30522:SF0">
    <property type="entry name" value="NUCLEOSIDE TRIPHOSPHATE PYROPHOSPHOHYDROLASE"/>
    <property type="match status" value="1"/>
</dbReference>
<gene>
    <name evidence="6" type="ORF">BX611_1556</name>
</gene>
<evidence type="ECO:0000313" key="6">
    <source>
        <dbReference type="EMBL" id="REE82013.1"/>
    </source>
</evidence>
<dbReference type="FunFam" id="1.10.287.1080:FF:000003">
    <property type="entry name" value="Nucleoside triphosphate pyrophosphohydrolase"/>
    <property type="match status" value="1"/>
</dbReference>
<dbReference type="InterPro" id="IPR004518">
    <property type="entry name" value="MazG-like_dom"/>
</dbReference>
<dbReference type="EC" id="3.6.1.8" evidence="3"/>
<dbReference type="EMBL" id="QTTQ01000010">
    <property type="protein sequence ID" value="REE82013.1"/>
    <property type="molecule type" value="Genomic_DNA"/>
</dbReference>
<reference evidence="6 7" key="1">
    <citation type="submission" date="2018-08" db="EMBL/GenBank/DDBJ databases">
        <title>Genomic Encyclopedia of Type Strains, Phase III (KMG-III): the genomes of soil and plant-associated and newly described type strains.</title>
        <authorList>
            <person name="Whitman W."/>
        </authorList>
    </citation>
    <scope>NUCLEOTIDE SEQUENCE [LARGE SCALE GENOMIC DNA]</scope>
    <source>
        <strain evidence="6 7">325-5</strain>
    </source>
</reference>
<feature type="domain" description="NTP pyrophosphohydrolase MazG-like" evidence="5">
    <location>
        <begin position="162"/>
        <end position="224"/>
    </location>
</feature>
<dbReference type="NCBIfam" id="TIGR00444">
    <property type="entry name" value="mazG"/>
    <property type="match status" value="1"/>
</dbReference>
<proteinExistence type="inferred from homology"/>
<evidence type="ECO:0000313" key="7">
    <source>
        <dbReference type="Proteomes" id="UP000256429"/>
    </source>
</evidence>
<dbReference type="GO" id="GO:0046047">
    <property type="term" value="P:TTP catabolic process"/>
    <property type="evidence" value="ECO:0007669"/>
    <property type="project" value="TreeGrafter"/>
</dbReference>
<name>A0A3D9RPZ4_9FLAO</name>
<comment type="catalytic activity">
    <reaction evidence="1">
        <text>ATP + H2O = AMP + diphosphate + H(+)</text>
        <dbReference type="Rhea" id="RHEA:14245"/>
        <dbReference type="ChEBI" id="CHEBI:15377"/>
        <dbReference type="ChEBI" id="CHEBI:15378"/>
        <dbReference type="ChEBI" id="CHEBI:30616"/>
        <dbReference type="ChEBI" id="CHEBI:33019"/>
        <dbReference type="ChEBI" id="CHEBI:456215"/>
        <dbReference type="EC" id="3.6.1.8"/>
    </reaction>
</comment>
<dbReference type="FunFam" id="1.10.287.1080:FF:000001">
    <property type="entry name" value="Nucleoside triphosphate pyrophosphohydrolase"/>
    <property type="match status" value="1"/>
</dbReference>
<dbReference type="GO" id="GO:0006950">
    <property type="term" value="P:response to stress"/>
    <property type="evidence" value="ECO:0007669"/>
    <property type="project" value="UniProtKB-ARBA"/>
</dbReference>
<accession>A0A3D9RPZ4</accession>
<keyword evidence="6" id="KW-0378">Hydrolase</keyword>
<dbReference type="InterPro" id="IPR048011">
    <property type="entry name" value="NTP-PPase_MazG-like_C"/>
</dbReference>
<dbReference type="NCBIfam" id="NF007113">
    <property type="entry name" value="PRK09562.1"/>
    <property type="match status" value="1"/>
</dbReference>
<evidence type="ECO:0000259" key="5">
    <source>
        <dbReference type="Pfam" id="PF03819"/>
    </source>
</evidence>
<dbReference type="Pfam" id="PF03819">
    <property type="entry name" value="MazG"/>
    <property type="match status" value="2"/>
</dbReference>
<dbReference type="GO" id="GO:0046061">
    <property type="term" value="P:dATP catabolic process"/>
    <property type="evidence" value="ECO:0007669"/>
    <property type="project" value="TreeGrafter"/>
</dbReference>
<evidence type="ECO:0000256" key="3">
    <source>
        <dbReference type="ARBA" id="ARBA00066372"/>
    </source>
</evidence>
<evidence type="ECO:0000256" key="1">
    <source>
        <dbReference type="ARBA" id="ARBA00052141"/>
    </source>
</evidence>
<dbReference type="RefSeq" id="WP_115879804.1">
    <property type="nucleotide sequence ID" value="NZ_QTTQ01000010.1"/>
</dbReference>
<dbReference type="PANTHER" id="PTHR30522">
    <property type="entry name" value="NUCLEOSIDE TRIPHOSPHATE PYROPHOSPHOHYDROLASE"/>
    <property type="match status" value="1"/>
</dbReference>
<dbReference type="OrthoDB" id="9808939at2"/>
<dbReference type="Gene3D" id="1.10.287.1080">
    <property type="entry name" value="MazG-like"/>
    <property type="match status" value="2"/>
</dbReference>
<dbReference type="CDD" id="cd11529">
    <property type="entry name" value="NTP-PPase_MazG_Cterm"/>
    <property type="match status" value="1"/>
</dbReference>
<evidence type="ECO:0000256" key="4">
    <source>
        <dbReference type="ARBA" id="ARBA00074799"/>
    </source>
</evidence>
<protein>
    <recommendedName>
        <fullName evidence="4">Nucleoside triphosphate pyrophosphohydrolase</fullName>
        <ecNumber evidence="3">3.6.1.8</ecNumber>
    </recommendedName>
</protein>
<dbReference type="GO" id="GO:0006203">
    <property type="term" value="P:dGTP catabolic process"/>
    <property type="evidence" value="ECO:0007669"/>
    <property type="project" value="TreeGrafter"/>
</dbReference>
<organism evidence="6 7">
    <name type="scientific">Lutibacter oceani</name>
    <dbReference type="NCBI Taxonomy" id="1853311"/>
    <lineage>
        <taxon>Bacteria</taxon>
        <taxon>Pseudomonadati</taxon>
        <taxon>Bacteroidota</taxon>
        <taxon>Flavobacteriia</taxon>
        <taxon>Flavobacteriales</taxon>
        <taxon>Flavobacteriaceae</taxon>
        <taxon>Lutibacter</taxon>
    </lineage>
</organism>
<sequence>MNSREKQLQAFGRLLDIMDELRLKCPWDKKQTFQSLRHLTIEETYELGDAILNNDLEEIKKELGDVLLHIVFYAKIGSESDAFDIADVANSISEKLIHRHPHIYGDVQVKNEEEVKQNWEKLKLKEGKESVLEGVPKSLPAMVKANRIQDKVAGVGFDWEKPEQVWEKVQEELAELNAEIEKGNISNIESEFGDVLFSMINYARFIKVNPENALERTNKKFINRFQYLETAAKKVNKSLHDMSLDEMDVFWNASKKFYK</sequence>
<dbReference type="InterPro" id="IPR048015">
    <property type="entry name" value="NTP-PPase_MazG-like_N"/>
</dbReference>
<dbReference type="GO" id="GO:0046076">
    <property type="term" value="P:dTTP catabolic process"/>
    <property type="evidence" value="ECO:0007669"/>
    <property type="project" value="TreeGrafter"/>
</dbReference>
<dbReference type="GO" id="GO:0047693">
    <property type="term" value="F:ATP diphosphatase activity"/>
    <property type="evidence" value="ECO:0007669"/>
    <property type="project" value="UniProtKB-EC"/>
</dbReference>
<dbReference type="GO" id="GO:0046052">
    <property type="term" value="P:UTP catabolic process"/>
    <property type="evidence" value="ECO:0007669"/>
    <property type="project" value="TreeGrafter"/>
</dbReference>
<dbReference type="InterPro" id="IPR011551">
    <property type="entry name" value="NTP_PyrPHydrolase_MazG"/>
</dbReference>
<dbReference type="AlphaFoldDB" id="A0A3D9RPZ4"/>
<dbReference type="CDD" id="cd11528">
    <property type="entry name" value="NTP-PPase_MazG_Nterm"/>
    <property type="match status" value="1"/>
</dbReference>
<dbReference type="SUPFAM" id="SSF101386">
    <property type="entry name" value="all-alpha NTP pyrophosphatases"/>
    <property type="match status" value="2"/>
</dbReference>
<dbReference type="GO" id="GO:0046081">
    <property type="term" value="P:dUTP catabolic process"/>
    <property type="evidence" value="ECO:0007669"/>
    <property type="project" value="TreeGrafter"/>
</dbReference>
<keyword evidence="7" id="KW-1185">Reference proteome</keyword>
<feature type="domain" description="NTP pyrophosphohydrolase MazG-like" evidence="5">
    <location>
        <begin position="31"/>
        <end position="103"/>
    </location>
</feature>
<comment type="similarity">
    <text evidence="2">Belongs to the nucleoside triphosphate pyrophosphohydrolase family.</text>
</comment>